<dbReference type="InterPro" id="IPR033655">
    <property type="entry name" value="TGS_RelA/SpoT"/>
</dbReference>
<dbReference type="Pfam" id="PF04607">
    <property type="entry name" value="RelA_SpoT"/>
    <property type="match status" value="1"/>
</dbReference>
<dbReference type="InterPro" id="IPR012676">
    <property type="entry name" value="TGS-like"/>
</dbReference>
<dbReference type="RefSeq" id="WP_386412949.1">
    <property type="nucleotide sequence ID" value="NZ_JBHSZO010000007.1"/>
</dbReference>
<gene>
    <name evidence="8" type="ORF">ACFQLX_06300</name>
</gene>
<dbReference type="Gene3D" id="3.30.70.260">
    <property type="match status" value="1"/>
</dbReference>
<comment type="caution">
    <text evidence="8">The sequence shown here is derived from an EMBL/GenBank/DDBJ whole genome shotgun (WGS) entry which is preliminary data.</text>
</comment>
<dbReference type="Pfam" id="PF19296">
    <property type="entry name" value="RelA_AH_RIS"/>
    <property type="match status" value="1"/>
</dbReference>
<dbReference type="PANTHER" id="PTHR21262">
    <property type="entry name" value="GUANOSINE-3',5'-BIS DIPHOSPHATE 3'-PYROPHOSPHOHYDROLASE"/>
    <property type="match status" value="1"/>
</dbReference>
<dbReference type="SUPFAM" id="SSF109604">
    <property type="entry name" value="HD-domain/PDEase-like"/>
    <property type="match status" value="1"/>
</dbReference>
<dbReference type="Pfam" id="PF13328">
    <property type="entry name" value="HD_4"/>
    <property type="match status" value="1"/>
</dbReference>
<comment type="pathway">
    <text evidence="1">Purine metabolism; ppGpp biosynthesis; ppGpp from GTP: step 1/2.</text>
</comment>
<evidence type="ECO:0000259" key="7">
    <source>
        <dbReference type="PROSITE" id="PS51880"/>
    </source>
</evidence>
<dbReference type="InterPro" id="IPR012675">
    <property type="entry name" value="Beta-grasp_dom_sf"/>
</dbReference>
<dbReference type="SUPFAM" id="SSF81271">
    <property type="entry name" value="TGS-like"/>
    <property type="match status" value="1"/>
</dbReference>
<dbReference type="InterPro" id="IPR006674">
    <property type="entry name" value="HD_domain"/>
</dbReference>
<dbReference type="Gene3D" id="1.10.3210.10">
    <property type="entry name" value="Hypothetical protein af1432"/>
    <property type="match status" value="1"/>
</dbReference>
<evidence type="ECO:0000313" key="8">
    <source>
        <dbReference type="EMBL" id="MFC7217785.1"/>
    </source>
</evidence>
<dbReference type="EC" id="2.7.6.5" evidence="8"/>
<feature type="compositionally biased region" description="Basic and acidic residues" evidence="4">
    <location>
        <begin position="1"/>
        <end position="16"/>
    </location>
</feature>
<evidence type="ECO:0000256" key="1">
    <source>
        <dbReference type="ARBA" id="ARBA00004976"/>
    </source>
</evidence>
<dbReference type="PROSITE" id="PS51671">
    <property type="entry name" value="ACT"/>
    <property type="match status" value="1"/>
</dbReference>
<dbReference type="NCBIfam" id="TIGR00691">
    <property type="entry name" value="spoT_relA"/>
    <property type="match status" value="1"/>
</dbReference>
<evidence type="ECO:0000256" key="4">
    <source>
        <dbReference type="SAM" id="MobiDB-lite"/>
    </source>
</evidence>
<feature type="compositionally biased region" description="Basic and acidic residues" evidence="4">
    <location>
        <begin position="47"/>
        <end position="57"/>
    </location>
</feature>
<proteinExistence type="inferred from homology"/>
<organism evidence="8 9">
    <name type="scientific">Streptomyces polyrhachis</name>
    <dbReference type="NCBI Taxonomy" id="1282885"/>
    <lineage>
        <taxon>Bacteria</taxon>
        <taxon>Bacillati</taxon>
        <taxon>Actinomycetota</taxon>
        <taxon>Actinomycetes</taxon>
        <taxon>Kitasatosporales</taxon>
        <taxon>Streptomycetaceae</taxon>
        <taxon>Streptomyces</taxon>
    </lineage>
</organism>
<comment type="similarity">
    <text evidence="3">Belongs to the relA/spoT family.</text>
</comment>
<dbReference type="PROSITE" id="PS51880">
    <property type="entry name" value="TGS"/>
    <property type="match status" value="1"/>
</dbReference>
<dbReference type="CDD" id="cd01668">
    <property type="entry name" value="TGS_RSH"/>
    <property type="match status" value="1"/>
</dbReference>
<feature type="domain" description="ACT" evidence="5">
    <location>
        <begin position="764"/>
        <end position="838"/>
    </location>
</feature>
<dbReference type="InterPro" id="IPR043519">
    <property type="entry name" value="NT_sf"/>
</dbReference>
<dbReference type="Pfam" id="PF02824">
    <property type="entry name" value="TGS"/>
    <property type="match status" value="1"/>
</dbReference>
<dbReference type="SUPFAM" id="SSF81301">
    <property type="entry name" value="Nucleotidyltransferase"/>
    <property type="match status" value="1"/>
</dbReference>
<evidence type="ECO:0000256" key="2">
    <source>
        <dbReference type="ARBA" id="ARBA00048244"/>
    </source>
</evidence>
<feature type="region of interest" description="Disordered" evidence="4">
    <location>
        <begin position="1"/>
        <end position="82"/>
    </location>
</feature>
<dbReference type="Gene3D" id="3.30.460.10">
    <property type="entry name" value="Beta Polymerase, domain 2"/>
    <property type="match status" value="1"/>
</dbReference>
<dbReference type="InterPro" id="IPR003607">
    <property type="entry name" value="HD/PDEase_dom"/>
</dbReference>
<dbReference type="CDD" id="cd04876">
    <property type="entry name" value="ACT_RelA-SpoT"/>
    <property type="match status" value="1"/>
</dbReference>
<evidence type="ECO:0000313" key="9">
    <source>
        <dbReference type="Proteomes" id="UP001596413"/>
    </source>
</evidence>
<dbReference type="SUPFAM" id="SSF55021">
    <property type="entry name" value="ACT-like"/>
    <property type="match status" value="1"/>
</dbReference>
<dbReference type="InterPro" id="IPR004095">
    <property type="entry name" value="TGS"/>
</dbReference>
<comment type="function">
    <text evidence="3">In eubacteria ppGpp (guanosine 3'-diphosphate 5'-diphosphate) is a mediator of the stringent response that coordinates a variety of cellular activities in response to changes in nutritional abundance.</text>
</comment>
<evidence type="ECO:0000259" key="6">
    <source>
        <dbReference type="PROSITE" id="PS51831"/>
    </source>
</evidence>
<feature type="domain" description="TGS" evidence="7">
    <location>
        <begin position="499"/>
        <end position="560"/>
    </location>
</feature>
<dbReference type="InterPro" id="IPR002912">
    <property type="entry name" value="ACT_dom"/>
</dbReference>
<protein>
    <submittedName>
        <fullName evidence="8">RelA/SpoT family protein</fullName>
        <ecNumber evidence="8">2.7.6.5</ecNumber>
    </submittedName>
</protein>
<dbReference type="CDD" id="cd05399">
    <property type="entry name" value="NT_Rel-Spo_like"/>
    <property type="match status" value="1"/>
</dbReference>
<dbReference type="SMART" id="SM00954">
    <property type="entry name" value="RelA_SpoT"/>
    <property type="match status" value="1"/>
</dbReference>
<accession>A0ABW2GER3</accession>
<keyword evidence="9" id="KW-1185">Reference proteome</keyword>
<evidence type="ECO:0000259" key="5">
    <source>
        <dbReference type="PROSITE" id="PS51671"/>
    </source>
</evidence>
<dbReference type="PANTHER" id="PTHR21262:SF31">
    <property type="entry name" value="GTP PYROPHOSPHOKINASE"/>
    <property type="match status" value="1"/>
</dbReference>
<feature type="compositionally biased region" description="Low complexity" evidence="4">
    <location>
        <begin position="17"/>
        <end position="34"/>
    </location>
</feature>
<sequence>MQDEAKPPATAQRDENAVAAAPGAPEPAATGPAPGEEPPAAPLAGKDAGDAAQDKPRPAQPAARPGSGRPVTGSTRSGSPNRVRARLARLGVQRQSPYNPVLEPLLRIVRSNDPKADASTLRQIERAYQVAERWHRGQKRKSGDPYITHPLAVTTILAELGMDAATLMAGLLHDTVEDTEYGLETLRLDFGDQVALLVDGVTKLDKVKFGEAAQAETVRKMVVAMAKDPRVLVIKLADRLHNMRTMRYLRREKQEQKARETLEIYAPLAHRLGMNTIKWELEDLAFAILYPKMYDEIVRLVAERAPKRDEYLAVVTDEVQSDLRSARIKATVTGRPKHYYSVYQKMIVRGRDFAEIYDLVGIRVLVESVRDCYAALGTIHARWNPVPGRFKDYIAMPKFNMYQSLHTTVIGPGGKPVELQIRTFDMHRRAEYGIAAHWKYKQQAVAGESKVRTDTPRRSGKGEETVNDMAWLRQLIDWQKETEDPGEFLDALRFDLSRNEVFVFTPKGDVIALPAGATPVDFAYNVHTEVGHRTIGARVNGRLVPLESTLDNGDTVEVFTSKAQGAGPSRDWLNFVKSPRARNKIRGWFSKERRDEAIEQGKDAIARAMRKQNLPIQRILTGDTLVTIAHEMRYPDISALYAAIGEGHVSAQSVVQKLVQALGGEEAATEDIEETAPPLHGRGRKRRAANDPGVIVKGVEDVWVKLSRCCTPVPGDPIIGFVTRGNGVSVHRADCVNVDSLSQQPERLLEVEWAPTQSSVFLVAIQVEALDRSRLLSDVTRVLSDQHVNILSAAVQTSRDRVATSRFTFEMGDPKHLGHVLKAVRKVEGVYDVYRVTSARNN</sequence>
<dbReference type="CDD" id="cd00077">
    <property type="entry name" value="HDc"/>
    <property type="match status" value="1"/>
</dbReference>
<dbReference type="InterPro" id="IPR045600">
    <property type="entry name" value="RelA/SpoT_AH_RIS"/>
</dbReference>
<dbReference type="Proteomes" id="UP001596413">
    <property type="component" value="Unassembled WGS sequence"/>
</dbReference>
<evidence type="ECO:0000256" key="3">
    <source>
        <dbReference type="RuleBase" id="RU003847"/>
    </source>
</evidence>
<comment type="catalytic activity">
    <reaction evidence="2">
        <text>GTP + ATP = guanosine 3'-diphosphate 5'-triphosphate + AMP</text>
        <dbReference type="Rhea" id="RHEA:22088"/>
        <dbReference type="ChEBI" id="CHEBI:30616"/>
        <dbReference type="ChEBI" id="CHEBI:37565"/>
        <dbReference type="ChEBI" id="CHEBI:142410"/>
        <dbReference type="ChEBI" id="CHEBI:456215"/>
        <dbReference type="EC" id="2.7.6.5"/>
    </reaction>
</comment>
<dbReference type="Pfam" id="PF13291">
    <property type="entry name" value="ACT_4"/>
    <property type="match status" value="1"/>
</dbReference>
<dbReference type="SMART" id="SM00471">
    <property type="entry name" value="HDc"/>
    <property type="match status" value="1"/>
</dbReference>
<dbReference type="PROSITE" id="PS51831">
    <property type="entry name" value="HD"/>
    <property type="match status" value="1"/>
</dbReference>
<dbReference type="InterPro" id="IPR045865">
    <property type="entry name" value="ACT-like_dom_sf"/>
</dbReference>
<dbReference type="InterPro" id="IPR007685">
    <property type="entry name" value="RelA_SpoT"/>
</dbReference>
<dbReference type="GO" id="GO:0008728">
    <property type="term" value="F:GTP diphosphokinase activity"/>
    <property type="evidence" value="ECO:0007669"/>
    <property type="project" value="UniProtKB-EC"/>
</dbReference>
<dbReference type="Gene3D" id="3.10.20.30">
    <property type="match status" value="1"/>
</dbReference>
<dbReference type="EMBL" id="JBHSZO010000007">
    <property type="protein sequence ID" value="MFC7217785.1"/>
    <property type="molecule type" value="Genomic_DNA"/>
</dbReference>
<feature type="domain" description="HD" evidence="6">
    <location>
        <begin position="146"/>
        <end position="243"/>
    </location>
</feature>
<name>A0ABW2GER3_9ACTN</name>
<dbReference type="InterPro" id="IPR004811">
    <property type="entry name" value="RelA/Spo_fam"/>
</dbReference>
<keyword evidence="8" id="KW-0808">Transferase</keyword>
<reference evidence="9" key="1">
    <citation type="journal article" date="2019" name="Int. J. Syst. Evol. Microbiol.">
        <title>The Global Catalogue of Microorganisms (GCM) 10K type strain sequencing project: providing services to taxonomists for standard genome sequencing and annotation.</title>
        <authorList>
            <consortium name="The Broad Institute Genomics Platform"/>
            <consortium name="The Broad Institute Genome Sequencing Center for Infectious Disease"/>
            <person name="Wu L."/>
            <person name="Ma J."/>
        </authorList>
    </citation>
    <scope>NUCLEOTIDE SEQUENCE [LARGE SCALE GENOMIC DNA]</scope>
    <source>
        <strain evidence="9">CGMCC 1.13681</strain>
    </source>
</reference>